<organism evidence="3 4">
    <name type="scientific">Candidatus Opimibacter skivensis</name>
    <dbReference type="NCBI Taxonomy" id="2982028"/>
    <lineage>
        <taxon>Bacteria</taxon>
        <taxon>Pseudomonadati</taxon>
        <taxon>Bacteroidota</taxon>
        <taxon>Saprospiria</taxon>
        <taxon>Saprospirales</taxon>
        <taxon>Saprospiraceae</taxon>
        <taxon>Candidatus Opimibacter</taxon>
    </lineage>
</organism>
<dbReference type="InterPro" id="IPR051829">
    <property type="entry name" value="Multiheme_Cytochr_ET"/>
</dbReference>
<keyword evidence="1 2" id="KW-0732">Signal</keyword>
<feature type="signal peptide" evidence="2">
    <location>
        <begin position="1"/>
        <end position="22"/>
    </location>
</feature>
<reference evidence="3 4" key="1">
    <citation type="submission" date="2020-10" db="EMBL/GenBank/DDBJ databases">
        <title>Connecting structure to function with the recovery of over 1000 high-quality activated sludge metagenome-assembled genomes encoding full-length rRNA genes using long-read sequencing.</title>
        <authorList>
            <person name="Singleton C.M."/>
            <person name="Petriglieri F."/>
            <person name="Kristensen J.M."/>
            <person name="Kirkegaard R.H."/>
            <person name="Michaelsen T.Y."/>
            <person name="Andersen M.H."/>
            <person name="Karst S.M."/>
            <person name="Dueholm M.S."/>
            <person name="Nielsen P.H."/>
            <person name="Albertsen M."/>
        </authorList>
    </citation>
    <scope>NUCLEOTIDE SEQUENCE [LARGE SCALE GENOMIC DNA]</scope>
    <source>
        <strain evidence="3">Ribe_18-Q3-R11-54_MAXAC.273</strain>
    </source>
</reference>
<evidence type="ECO:0000256" key="1">
    <source>
        <dbReference type="ARBA" id="ARBA00022729"/>
    </source>
</evidence>
<comment type="caution">
    <text evidence="3">The sequence shown here is derived from an EMBL/GenBank/DDBJ whole genome shotgun (WGS) entry which is preliminary data.</text>
</comment>
<dbReference type="EMBL" id="JADKGY010000008">
    <property type="protein sequence ID" value="MBK9982904.1"/>
    <property type="molecule type" value="Genomic_DNA"/>
</dbReference>
<dbReference type="Proteomes" id="UP000808337">
    <property type="component" value="Unassembled WGS sequence"/>
</dbReference>
<sequence length="2344" mass="254110">MEYLKRVIYVLISSLVVMGAHAQSPHGKELTISCDACHTSTSWSVSKDSITFNHDSTQFLLQGRHTIIDCKECHSTLEFSKAETNCVSCHIDIHQQTVGQECSRCHNSNSWLVDNIAEIHRQISFPLLGAHGVAQCVECHKSETNLRFETMGTECISCHKKDFDATINPDHKKAGFSTECIECHKIDAFQWTASGINHDFFPLTQGHSINECATCHKGADYSKISPECITCHETDFKGTTNPNHQLANFSTSCAECHTTTPGWKPAEFRQHDLQFPIYSGAHNGQWDKCVDCHSDPGSFTLFTCVTCHKNPETDNKHSGVSGYSYNSTACLACHPDGKADGAFDHNNTNFPLTGAHATLECLKCHANGFAGTPTECVACHATDFQLSTNPNHNNLGLSTDCATCHTTTPGWAPAKFPNHNDFYVLSGAHAVVANQCASCHQGEYNNTPSTCVGCHLQDYNQTTDPSHTTLQFSTDCATCHSESAWAPATFDHDDQYFPIYSGTHEGVWDKCVDCHTNPSNYSEFTCVTCHTNPETDNHHTGVSGYTYNSAVCLACHPNGENTGTFDHNGTNFPLTGAHITVECISCHANGFAGTPTECISCHSTDFNQSVNPNHNSLGLSTECTTCHTTAPGWSPANFPNHNDFYVLTDAHAKVASECASCHQGEYNNTPTTCVGCHLQEYNHTTDPSHAALQFSTDCASCHTESSWQPATFDHDAQHFPIYSGAHAGVWNQCVDCHTNPSNYSVYTCVTCHMNVETNQQHANVSGYIYENSACFACHPTGDGQGSFDHNNSNFPLTGAHATVSCAECHSAGYQGTPTECSACHLQNFNQSTNPGHITLGLSTDCITCHTTAPGWNPALFADHNNFYPLLGAHAAIANQCATCHNGNYTTTPNTCVGCHQGDYNQTNTPSHIALNFSTDCASCHTQSAWLPAEYTDHDANYFPIYSGGHMGAWDQCTDCHTNPNDYSVYTCVTCHMNVETNQQHAGVSGYIYENSACFACHPTGDGQGSFDHNNSNFPLTGAHTTVSCAECHSGGYQGTPTECSACHLTNFNQSANPGHISLGLSTDCITCHTTAPGWNPALFPDHNNFYPLLGAHAAIANQCATCHNGNYTTTPNTCVGCHQGDYNQTNNPSHIALNFSTDCASCHTQSAWLPAEYTDHDANYFPIYSGGHMGAWDQCTDCHTNPNNYAVYTCVTCHMNPETNQQHAGVSGYIYENSACFACHPTGDAQGAFDHNNSNFPLTGAHTTVSCAECHAGGYQGTPTECSACHLQNFNQSANPGHISLGLSTDCITCHTTAPGWNPALFPDHNNFYPLLGAHAAIANQCATCHNGNYNNTPNTCVGCHLNNYNQTNNPSHVALNFSTDCASCHTQSAWMPAEYTDHDNMYFPIYSGGHMGAWSQCTDCHTNPNNYAVYTCVSCHMNPETNQQHAGVSGYIYENSACFACHPTGDAQGAFDHNNSNFPLTGAHITVNCVECHAGGYQGTPTECSACHLQNFNQSTNPNHTSLGLSTDCITCHTTAPNWNPALFPEHNNYYPLLGAHAAIANQCATCHNGNYNNTPNTCVGCHLSDYNQTNNPSHVALNFSTDCASCHTQNAWVPAEYTDHDNTYFPIYSGGHMGAWSQCTDCHTNPNNYAVYTCVTCHMNPETNQQHAGVSGYIYENSACFACHPTGSAQGAFDHNNSNFPLTGAHTSVSCIECHAGGYQGTPTECSACHITNYNQSTNPNHTSLGLSTDCITCHTTAPNWNPALFPDHNNFYPLLGAHAAIANQCATCHNGNYNNTPNTCVGCHLSDYNQTNNPSHIALNFSTNCASCHTQNAWVPAEYTDHDNAYFPIYSGGHMGAWSQCTDCHTNPNNYGVYTCVTCHMNPETNQQHAGVSGYIYENSACFACHPTGSAQGAFDHNNSNFPLTGAHTSVSCIDCHAGGYQGTPTTCNACHLPDYNQATNPNHTSLGLSTDCITCHTTAPNWNPALFPDHNNFYPLLGAHAAIANQCATCHNGNYNNTPNTCVGCHLSDYNQTNNPSHIALNFSTNCASCHTQNAWVPAEYTDHDNAYFPIYSGGHMGVWNQCTDCHTNPNNYALFTCVSCHTNPETNQQHAGVNGYIYQNAACFACHPTGSAQGAFDHNTSNFPLTGAHITVSCVQCHAGGYQGTPTECNACHMTNYNQSSNPNHISLGLSTNCTTCHTTAPDWNPALFPNHNAFYPLVGAHAAIANQCATCHNGNYNNTPNTCVGCHLSDYNQTNNPNHQAAQFPTTCATCHSQTAWTPANWDHDNLYFPIYSGNHHNEWNQCSDCHTNPNNYAVFTCITCHHQNQMNNEHQGVNGYQYNSNACYACHPNGSAN</sequence>
<protein>
    <recommendedName>
        <fullName evidence="5">CxxxxCH/CxxCH domain-containing protein</fullName>
    </recommendedName>
</protein>
<dbReference type="Gene3D" id="3.90.10.10">
    <property type="entry name" value="Cytochrome C3"/>
    <property type="match status" value="25"/>
</dbReference>
<dbReference type="PANTHER" id="PTHR35038">
    <property type="entry name" value="DISSIMILATORY SULFITE REDUCTASE SIRA"/>
    <property type="match status" value="1"/>
</dbReference>
<name>A0A9D7SVH2_9BACT</name>
<proteinExistence type="predicted"/>
<evidence type="ECO:0000313" key="3">
    <source>
        <dbReference type="EMBL" id="MBK9982904.1"/>
    </source>
</evidence>
<feature type="chain" id="PRO_5039622218" description="CxxxxCH/CxxCH domain-containing protein" evidence="2">
    <location>
        <begin position="23"/>
        <end position="2344"/>
    </location>
</feature>
<dbReference type="PANTHER" id="PTHR35038:SF6">
    <property type="entry name" value="SURFACE LOCALIZED DECAHEME CYTOCHROME C LIPOPROTEIN"/>
    <property type="match status" value="1"/>
</dbReference>
<gene>
    <name evidence="3" type="ORF">IPP15_10875</name>
</gene>
<dbReference type="GO" id="GO:0016491">
    <property type="term" value="F:oxidoreductase activity"/>
    <property type="evidence" value="ECO:0007669"/>
    <property type="project" value="TreeGrafter"/>
</dbReference>
<evidence type="ECO:0000256" key="2">
    <source>
        <dbReference type="SAM" id="SignalP"/>
    </source>
</evidence>
<dbReference type="InterPro" id="IPR036280">
    <property type="entry name" value="Multihaem_cyt_sf"/>
</dbReference>
<evidence type="ECO:0008006" key="5">
    <source>
        <dbReference type="Google" id="ProtNLM"/>
    </source>
</evidence>
<accession>A0A9D7SVH2</accession>
<dbReference type="SUPFAM" id="SSF48695">
    <property type="entry name" value="Multiheme cytochromes"/>
    <property type="match status" value="9"/>
</dbReference>
<evidence type="ECO:0000313" key="4">
    <source>
        <dbReference type="Proteomes" id="UP000808337"/>
    </source>
</evidence>
<dbReference type="Gene3D" id="1.10.1130.10">
    <property type="entry name" value="Flavocytochrome C3, Chain A"/>
    <property type="match status" value="2"/>
</dbReference>